<dbReference type="Gene3D" id="2.60.120.260">
    <property type="entry name" value="Galactose-binding domain-like"/>
    <property type="match status" value="1"/>
</dbReference>
<feature type="chain" id="PRO_5015739379" description="CBM6 domain-containing protein" evidence="2">
    <location>
        <begin position="26"/>
        <end position="711"/>
    </location>
</feature>
<keyword evidence="2" id="KW-0732">Signal</keyword>
<dbReference type="EMBL" id="MQWA01000001">
    <property type="protein sequence ID" value="PQJ30058.1"/>
    <property type="molecule type" value="Genomic_DNA"/>
</dbReference>
<evidence type="ECO:0000256" key="2">
    <source>
        <dbReference type="SAM" id="SignalP"/>
    </source>
</evidence>
<keyword evidence="4" id="KW-1185">Reference proteome</keyword>
<evidence type="ECO:0000256" key="1">
    <source>
        <dbReference type="SAM" id="Coils"/>
    </source>
</evidence>
<reference evidence="3 4" key="1">
    <citation type="submission" date="2016-12" db="EMBL/GenBank/DDBJ databases">
        <title>Study of bacterial adaptation to deep sea.</title>
        <authorList>
            <person name="Song J."/>
            <person name="Yoshizawa S."/>
            <person name="Kogure K."/>
        </authorList>
    </citation>
    <scope>NUCLEOTIDE SEQUENCE [LARGE SCALE GENOMIC DNA]</scope>
    <source>
        <strain evidence="3 4">SAORIC-165</strain>
    </source>
</reference>
<feature type="coiled-coil region" evidence="1">
    <location>
        <begin position="122"/>
        <end position="198"/>
    </location>
</feature>
<dbReference type="OrthoDB" id="198000at2"/>
<dbReference type="InterPro" id="IPR008979">
    <property type="entry name" value="Galactose-bd-like_sf"/>
</dbReference>
<accession>A0A2S7U4X6</accession>
<name>A0A2S7U4X6_9BACT</name>
<dbReference type="RefSeq" id="WP_129589818.1">
    <property type="nucleotide sequence ID" value="NZ_MQWA01000001.1"/>
</dbReference>
<evidence type="ECO:0008006" key="5">
    <source>
        <dbReference type="Google" id="ProtNLM"/>
    </source>
</evidence>
<sequence length="711" mass="78223">MKKQKMTAICVLLVATVIGTPNVWAKKKNPKTPEVQLTQAGQQLESQYSKQLESLKAEISKALPTVDGRKKYDFLKSREVEVAAEAAVSAAQNLMSGIHKAEASVKHATGKWIGGADKGIKASTAKLKMAKTDAERQAAQKELVTWQKNREAGVSALKERQAILDEAKRDESKTKKALKDAQEALAQAKAATSKAIKNLGLNSLLSSDKLDAKLAQYVVLMEATPRGLAAFSQKGDEQRKLIDKMLSTDDLLVQMAVADGAKGGKYGQAMQIYQNISKASEKVAEGPLHRLALAISLEHAVPVKQRNAVANTEAAATVDPVKRYLHFEKAFLAGDLDPAFKDLSTWDYRMVIDGEEPDEILTWGREMLRNYRPDQITKPDYRWRYVEAVRSDIRYGSQDNKYDKPELQFFQNILMNGGVCGRRAFYGRFILRSFGIPVTARPQRGHAALAHWTPKGWVVCLGAGWGSGWTKTQYNKDLDFLATTQARAVGKPFMQVKRAQWIGDSIGESRVFGFQSKTKPGLWYGASLYTQKGMIEAAKTKTLAAVGEDIGEANETKEKVVIAKVTMSDKDRKVSVDSQGVITIPAVATSKPTKSTAKLIFMNSHLGGKQLHYSRTGGNQTFEYTFDAPAAGEYVLTARVVSPSWKQQLQLAVNGSEKQTDIALPHTVGMWDKTQPANVTLVKGKNVLAFSRDHEGLKGVSIKDFTLTPLN</sequence>
<gene>
    <name evidence="3" type="ORF">BSZ32_17290</name>
</gene>
<dbReference type="SUPFAM" id="SSF49785">
    <property type="entry name" value="Galactose-binding domain-like"/>
    <property type="match status" value="1"/>
</dbReference>
<feature type="signal peptide" evidence="2">
    <location>
        <begin position="1"/>
        <end position="25"/>
    </location>
</feature>
<keyword evidence="1" id="KW-0175">Coiled coil</keyword>
<protein>
    <recommendedName>
        <fullName evidence="5">CBM6 domain-containing protein</fullName>
    </recommendedName>
</protein>
<comment type="caution">
    <text evidence="3">The sequence shown here is derived from an EMBL/GenBank/DDBJ whole genome shotgun (WGS) entry which is preliminary data.</text>
</comment>
<evidence type="ECO:0000313" key="4">
    <source>
        <dbReference type="Proteomes" id="UP000239907"/>
    </source>
</evidence>
<dbReference type="Proteomes" id="UP000239907">
    <property type="component" value="Unassembled WGS sequence"/>
</dbReference>
<organism evidence="3 4">
    <name type="scientific">Rubritalea profundi</name>
    <dbReference type="NCBI Taxonomy" id="1658618"/>
    <lineage>
        <taxon>Bacteria</taxon>
        <taxon>Pseudomonadati</taxon>
        <taxon>Verrucomicrobiota</taxon>
        <taxon>Verrucomicrobiia</taxon>
        <taxon>Verrucomicrobiales</taxon>
        <taxon>Rubritaleaceae</taxon>
        <taxon>Rubritalea</taxon>
    </lineage>
</organism>
<evidence type="ECO:0000313" key="3">
    <source>
        <dbReference type="EMBL" id="PQJ30058.1"/>
    </source>
</evidence>
<proteinExistence type="predicted"/>
<dbReference type="AlphaFoldDB" id="A0A2S7U4X6"/>